<protein>
    <submittedName>
        <fullName evidence="2">Uncharacterized protein</fullName>
    </submittedName>
</protein>
<dbReference type="AlphaFoldDB" id="A0A8H5WV95"/>
<evidence type="ECO:0000313" key="2">
    <source>
        <dbReference type="EMBL" id="KAF5676862.1"/>
    </source>
</evidence>
<reference evidence="2 3" key="1">
    <citation type="submission" date="2020-05" db="EMBL/GenBank/DDBJ databases">
        <title>Identification and distribution of gene clusters putatively required for synthesis of sphingolipid metabolism inhibitors in phylogenetically diverse species of the filamentous fungus Fusarium.</title>
        <authorList>
            <person name="Kim H.-S."/>
            <person name="Busman M."/>
            <person name="Brown D.W."/>
            <person name="Divon H."/>
            <person name="Uhlig S."/>
            <person name="Proctor R.H."/>
        </authorList>
    </citation>
    <scope>NUCLEOTIDE SEQUENCE [LARGE SCALE GENOMIC DNA]</scope>
    <source>
        <strain evidence="2 3">NRRL 25311</strain>
    </source>
</reference>
<proteinExistence type="predicted"/>
<name>A0A8H5WV95_9HYPO</name>
<dbReference type="EMBL" id="JAAOAK010000288">
    <property type="protein sequence ID" value="KAF5676862.1"/>
    <property type="molecule type" value="Genomic_DNA"/>
</dbReference>
<keyword evidence="3" id="KW-1185">Reference proteome</keyword>
<dbReference type="Proteomes" id="UP000562682">
    <property type="component" value="Unassembled WGS sequence"/>
</dbReference>
<evidence type="ECO:0000256" key="1">
    <source>
        <dbReference type="SAM" id="MobiDB-lite"/>
    </source>
</evidence>
<sequence length="437" mass="46072">MLLQLMRIDLVVTPSGTLGETLLPDAASPEDEEIEGDIVENGIDDPLEVLAVGTEALPPGGREVVFQLEDKLLSVVASAEDDEPGNDTVGNGTNDPLDVPTVGTDTLPPDGMEVLFQLGPKLLPEVISAEEGCSEVEALTVGNEVLPPGRDVLFQLGPKLLPEVNTPDDVGKGTKVPLEAIVTGTDVFPPEGREVLFHLGPKRLPELAWLDSDNVGNGTNVPLEILTVGAELLPLDVVLFQLGPTLPLDEPPELAETEVVGNGTNVPLEILIVGTEPLFSEVEVDVFHPGPTLPLDERPGLADSEAVGNGMVIVRNEPFLLSEVVFQLGATLRLDEPPGLTVGIEAFPVGAEVVFQAGPTLPPVVQEPVLIDTVSPESVEIGPVPEIPPLGAVTLEFHPVKLPVRRVPLSTGLDVELPEIDHGSESLVAPDLVIPDE</sequence>
<organism evidence="2 3">
    <name type="scientific">Fusarium denticulatum</name>
    <dbReference type="NCBI Taxonomy" id="48507"/>
    <lineage>
        <taxon>Eukaryota</taxon>
        <taxon>Fungi</taxon>
        <taxon>Dikarya</taxon>
        <taxon>Ascomycota</taxon>
        <taxon>Pezizomycotina</taxon>
        <taxon>Sordariomycetes</taxon>
        <taxon>Hypocreomycetidae</taxon>
        <taxon>Hypocreales</taxon>
        <taxon>Nectriaceae</taxon>
        <taxon>Fusarium</taxon>
        <taxon>Fusarium fujikuroi species complex</taxon>
    </lineage>
</organism>
<comment type="caution">
    <text evidence="2">The sequence shown here is derived from an EMBL/GenBank/DDBJ whole genome shotgun (WGS) entry which is preliminary data.</text>
</comment>
<accession>A0A8H5WV95</accession>
<gene>
    <name evidence="2" type="ORF">FDENT_9375</name>
</gene>
<evidence type="ECO:0000313" key="3">
    <source>
        <dbReference type="Proteomes" id="UP000562682"/>
    </source>
</evidence>
<feature type="region of interest" description="Disordered" evidence="1">
    <location>
        <begin position="79"/>
        <end position="100"/>
    </location>
</feature>